<proteinExistence type="predicted"/>
<dbReference type="SMART" id="SM00368">
    <property type="entry name" value="LRR_RI"/>
    <property type="match status" value="9"/>
</dbReference>
<comment type="caution">
    <text evidence="3">The sequence shown here is derived from an EMBL/GenBank/DDBJ whole genome shotgun (WGS) entry which is preliminary data.</text>
</comment>
<dbReference type="InterPro" id="IPR052201">
    <property type="entry name" value="LRR-containing_regulator"/>
</dbReference>
<accession>A0AAD4D6A5</accession>
<protein>
    <recommendedName>
        <fullName evidence="5">RNI-like protein</fullName>
    </recommendedName>
</protein>
<name>A0AAD4D6A5_9FUNG</name>
<reference evidence="3" key="1">
    <citation type="journal article" date="2020" name="Fungal Divers.">
        <title>Resolving the Mortierellaceae phylogeny through synthesis of multi-gene phylogenetics and phylogenomics.</title>
        <authorList>
            <person name="Vandepol N."/>
            <person name="Liber J."/>
            <person name="Desiro A."/>
            <person name="Na H."/>
            <person name="Kennedy M."/>
            <person name="Barry K."/>
            <person name="Grigoriev I.V."/>
            <person name="Miller A.N."/>
            <person name="O'Donnell K."/>
            <person name="Stajich J.E."/>
            <person name="Bonito G."/>
        </authorList>
    </citation>
    <scope>NUCLEOTIDE SEQUENCE</scope>
    <source>
        <strain evidence="3">NRRL 28262</strain>
    </source>
</reference>
<dbReference type="Pfam" id="PF13516">
    <property type="entry name" value="LRR_6"/>
    <property type="match status" value="5"/>
</dbReference>
<dbReference type="PROSITE" id="PS51450">
    <property type="entry name" value="LRR"/>
    <property type="match status" value="1"/>
</dbReference>
<feature type="region of interest" description="Disordered" evidence="2">
    <location>
        <begin position="59"/>
        <end position="86"/>
    </location>
</feature>
<evidence type="ECO:0000313" key="3">
    <source>
        <dbReference type="EMBL" id="KAG0268919.1"/>
    </source>
</evidence>
<keyword evidence="4" id="KW-1185">Reference proteome</keyword>
<feature type="compositionally biased region" description="Low complexity" evidence="2">
    <location>
        <begin position="60"/>
        <end position="86"/>
    </location>
</feature>
<dbReference type="InterPro" id="IPR032675">
    <property type="entry name" value="LRR_dom_sf"/>
</dbReference>
<dbReference type="Proteomes" id="UP001194580">
    <property type="component" value="Unassembled WGS sequence"/>
</dbReference>
<dbReference type="EMBL" id="JAAAIL010001477">
    <property type="protein sequence ID" value="KAG0268919.1"/>
    <property type="molecule type" value="Genomic_DNA"/>
</dbReference>
<sequence length="795" mass="85326">MPVVPAGRRSSTNSTNLLNNTPRSNTTSFAFATITLPKTLSNKSLDGYGHLVSDLPNLNSRTRSSSSAASGTTGTTGTTTTTTASTITHGATTIPLAPIISAIQRGNFLALSEPLLDFLIRSMSGKNSTALETINISGAAISASDAKLLARLIRSSDAANIKVLKLARNAISQQAVKYIFDAWKYNQTITTISLSRSGMNDKTVKYVSKVLAKNETLRELDLSSNRITALGIELLVEGLSNNIKRAGAPFLARLLTKNRVLRHLNVGSNGLGSEGCSMIADAVRFNRTLNSLSLDMNEMGPKGATSMAAALVSNRHLTYLYLPHNNIGDQGLVEICESLKRNKSLIGLDLELNNIGYAQSKVGMTALGDVLRNNRSLREINLAYNLFSGDAIGELMKGVAVNSTLESINFTNCGISTEGALAIAEVLPSARGLQNLGLTSNPDIAVDGYWALSNNLAKNRSMKGIQLDYNSEDRHALYEAIQRMLTRNFIWQQAIYTAACRILVLSRVVLLGRPVNQRLLQSQIQQQQQSSQSKGAWSLLKKKVGLSRTNSSNSYSSLLTINKHHASHEGHSVGSVSPLLLAVESMSRATAVGAGSQDEREAGSGSVQNIAHGNRPTTPVSLGAPSLGLGVELGPLIGSSNSSSSNLRRDLHPLVLPHQQQQLMDQGLLLSSSGNVGSIASGPRQGRPSSTRSISSSQHFGQVVVGEEYNAHKVLANLANMPYEIFETICAYLDPGHTMTISQIRMTIQVAGDRSTLAASGGSYTKDKMLERIFLSRYISPFGMRYSVKNGDERL</sequence>
<feature type="region of interest" description="Disordered" evidence="2">
    <location>
        <begin position="675"/>
        <end position="695"/>
    </location>
</feature>
<evidence type="ECO:0000256" key="2">
    <source>
        <dbReference type="SAM" id="MobiDB-lite"/>
    </source>
</evidence>
<evidence type="ECO:0000313" key="4">
    <source>
        <dbReference type="Proteomes" id="UP001194580"/>
    </source>
</evidence>
<dbReference type="SUPFAM" id="SSF52047">
    <property type="entry name" value="RNI-like"/>
    <property type="match status" value="2"/>
</dbReference>
<evidence type="ECO:0008006" key="5">
    <source>
        <dbReference type="Google" id="ProtNLM"/>
    </source>
</evidence>
<dbReference type="PANTHER" id="PTHR24111">
    <property type="entry name" value="LEUCINE-RICH REPEAT-CONTAINING PROTEIN 34"/>
    <property type="match status" value="1"/>
</dbReference>
<feature type="compositionally biased region" description="Low complexity" evidence="2">
    <location>
        <begin position="8"/>
        <end position="22"/>
    </location>
</feature>
<dbReference type="Gene3D" id="3.80.10.10">
    <property type="entry name" value="Ribonuclease Inhibitor"/>
    <property type="match status" value="3"/>
</dbReference>
<dbReference type="InterPro" id="IPR001611">
    <property type="entry name" value="Leu-rich_rpt"/>
</dbReference>
<evidence type="ECO:0000256" key="1">
    <source>
        <dbReference type="ARBA" id="ARBA00022737"/>
    </source>
</evidence>
<organism evidence="3 4">
    <name type="scientific">Linnemannia exigua</name>
    <dbReference type="NCBI Taxonomy" id="604196"/>
    <lineage>
        <taxon>Eukaryota</taxon>
        <taxon>Fungi</taxon>
        <taxon>Fungi incertae sedis</taxon>
        <taxon>Mucoromycota</taxon>
        <taxon>Mortierellomycotina</taxon>
        <taxon>Mortierellomycetes</taxon>
        <taxon>Mortierellales</taxon>
        <taxon>Mortierellaceae</taxon>
        <taxon>Linnemannia</taxon>
    </lineage>
</organism>
<keyword evidence="1" id="KW-0677">Repeat</keyword>
<gene>
    <name evidence="3" type="ORF">BGZ95_002268</name>
</gene>
<feature type="compositionally biased region" description="Polar residues" evidence="2">
    <location>
        <begin position="605"/>
        <end position="620"/>
    </location>
</feature>
<dbReference type="AlphaFoldDB" id="A0AAD4D6A5"/>
<feature type="region of interest" description="Disordered" evidence="2">
    <location>
        <begin position="591"/>
        <end position="623"/>
    </location>
</feature>
<dbReference type="PANTHER" id="PTHR24111:SF0">
    <property type="entry name" value="LEUCINE-RICH REPEAT-CONTAINING PROTEIN"/>
    <property type="match status" value="1"/>
</dbReference>
<feature type="region of interest" description="Disordered" evidence="2">
    <location>
        <begin position="1"/>
        <end position="22"/>
    </location>
</feature>